<feature type="compositionally biased region" description="Basic and acidic residues" evidence="1">
    <location>
        <begin position="23"/>
        <end position="46"/>
    </location>
</feature>
<organism evidence="2">
    <name type="scientific">Amphimedon queenslandica</name>
    <name type="common">Sponge</name>
    <dbReference type="NCBI Taxonomy" id="400682"/>
    <lineage>
        <taxon>Eukaryota</taxon>
        <taxon>Metazoa</taxon>
        <taxon>Porifera</taxon>
        <taxon>Demospongiae</taxon>
        <taxon>Heteroscleromorpha</taxon>
        <taxon>Haplosclerida</taxon>
        <taxon>Niphatidae</taxon>
        <taxon>Amphimedon</taxon>
    </lineage>
</organism>
<accession>A0A1X7T8D9</accession>
<name>A0A1X7T8D9_AMPQE</name>
<dbReference type="AlphaFoldDB" id="A0A1X7T8D9"/>
<evidence type="ECO:0000256" key="1">
    <source>
        <dbReference type="SAM" id="MobiDB-lite"/>
    </source>
</evidence>
<proteinExistence type="predicted"/>
<evidence type="ECO:0000313" key="2">
    <source>
        <dbReference type="EnsemblMetazoa" id="Aqu2.1.10537_001"/>
    </source>
</evidence>
<dbReference type="EnsemblMetazoa" id="Aqu2.1.10537_001">
    <property type="protein sequence ID" value="Aqu2.1.10537_001"/>
    <property type="gene ID" value="Aqu2.1.10537"/>
</dbReference>
<dbReference type="InParanoid" id="A0A1X7T8D9"/>
<feature type="compositionally biased region" description="Acidic residues" evidence="1">
    <location>
        <begin position="47"/>
        <end position="56"/>
    </location>
</feature>
<feature type="region of interest" description="Disordered" evidence="1">
    <location>
        <begin position="20"/>
        <end position="56"/>
    </location>
</feature>
<sequence>PDGPGAVSVKNDLIDMRTVVGKFEGRMEGKEGKEEGEKEKGGGHGEGEEEEEWVEE</sequence>
<protein>
    <submittedName>
        <fullName evidence="2">Uncharacterized protein</fullName>
    </submittedName>
</protein>
<reference evidence="2" key="1">
    <citation type="submission" date="2017-05" db="UniProtKB">
        <authorList>
            <consortium name="EnsemblMetazoa"/>
        </authorList>
    </citation>
    <scope>IDENTIFICATION</scope>
</reference>